<organism evidence="1 2">
    <name type="scientific">Niastella yeongjuensis</name>
    <dbReference type="NCBI Taxonomy" id="354355"/>
    <lineage>
        <taxon>Bacteria</taxon>
        <taxon>Pseudomonadati</taxon>
        <taxon>Bacteroidota</taxon>
        <taxon>Chitinophagia</taxon>
        <taxon>Chitinophagales</taxon>
        <taxon>Chitinophagaceae</taxon>
        <taxon>Niastella</taxon>
    </lineage>
</organism>
<comment type="caution">
    <text evidence="1">The sequence shown here is derived from an EMBL/GenBank/DDBJ whole genome shotgun (WGS) entry which is preliminary data.</text>
</comment>
<keyword evidence="2" id="KW-1185">Reference proteome</keyword>
<dbReference type="EMBL" id="LVXG01000042">
    <property type="protein sequence ID" value="OQP43592.1"/>
    <property type="molecule type" value="Genomic_DNA"/>
</dbReference>
<protein>
    <submittedName>
        <fullName evidence="1">Uncharacterized protein</fullName>
    </submittedName>
</protein>
<evidence type="ECO:0000313" key="1">
    <source>
        <dbReference type="EMBL" id="OQP43592.1"/>
    </source>
</evidence>
<proteinExistence type="predicted"/>
<dbReference type="Proteomes" id="UP000192610">
    <property type="component" value="Unassembled WGS sequence"/>
</dbReference>
<gene>
    <name evidence="1" type="ORF">A4H97_33885</name>
</gene>
<name>A0A1V9EBX2_9BACT</name>
<accession>A0A1V9EBX2</accession>
<reference evidence="2" key="1">
    <citation type="submission" date="2016-04" db="EMBL/GenBank/DDBJ databases">
        <authorList>
            <person name="Chen L."/>
            <person name="Zhuang W."/>
            <person name="Wang G."/>
        </authorList>
    </citation>
    <scope>NUCLEOTIDE SEQUENCE [LARGE SCALE GENOMIC DNA]</scope>
    <source>
        <strain evidence="2">17621</strain>
    </source>
</reference>
<dbReference type="AlphaFoldDB" id="A0A1V9EBX2"/>
<sequence>MVRMDRIIHYGTDTKVDQFLNLHFKEQFPLPSSIVDMLGDHCSYYRWLLDLEGHDYSKFSAEWVWHAFTTYYQRHLRKSAALRSKLHEIFTKTKRQDIGNLLIKLYVGPEL</sequence>
<evidence type="ECO:0000313" key="2">
    <source>
        <dbReference type="Proteomes" id="UP000192610"/>
    </source>
</evidence>